<dbReference type="OrthoDB" id="4942785at2"/>
<reference evidence="2" key="1">
    <citation type="submission" date="2009-01" db="EMBL/GenBank/DDBJ databases">
        <title>Complete sequence of chromosome of Arthrobacter chlorophenolicus A6.</title>
        <authorList>
            <consortium name="US DOE Joint Genome Institute"/>
            <person name="Lucas S."/>
            <person name="Copeland A."/>
            <person name="Lapidus A."/>
            <person name="Glavina del Rio T."/>
            <person name="Tice H."/>
            <person name="Bruce D."/>
            <person name="Goodwin L."/>
            <person name="Pitluck S."/>
            <person name="Goltsman E."/>
            <person name="Clum A."/>
            <person name="Larimer F."/>
            <person name="Land M."/>
            <person name="Hauser L."/>
            <person name="Kyrpides N."/>
            <person name="Mikhailova N."/>
            <person name="Jansson J."/>
            <person name="Richardson P."/>
        </authorList>
    </citation>
    <scope>NUCLEOTIDE SEQUENCE [LARGE SCALE GENOMIC DNA]</scope>
    <source>
        <strain evidence="2">A6</strain>
    </source>
</reference>
<dbReference type="eggNOG" id="ENOG5034C73">
    <property type="taxonomic scope" value="Bacteria"/>
</dbReference>
<keyword evidence="1" id="KW-0472">Membrane</keyword>
<keyword evidence="1" id="KW-0812">Transmembrane</keyword>
<dbReference type="HOGENOM" id="CLU_1575286_0_0_11"/>
<keyword evidence="1" id="KW-1133">Transmembrane helix</keyword>
<gene>
    <name evidence="2" type="ordered locus">Achl_1735</name>
</gene>
<feature type="transmembrane region" description="Helical" evidence="1">
    <location>
        <begin position="131"/>
        <end position="149"/>
    </location>
</feature>
<proteinExistence type="predicted"/>
<evidence type="ECO:0000313" key="3">
    <source>
        <dbReference type="Proteomes" id="UP000002505"/>
    </source>
</evidence>
<evidence type="ECO:0008006" key="4">
    <source>
        <dbReference type="Google" id="ProtNLM"/>
    </source>
</evidence>
<protein>
    <recommendedName>
        <fullName evidence="4">DUF3592 domain-containing protein</fullName>
    </recommendedName>
</protein>
<dbReference type="RefSeq" id="WP_015936936.1">
    <property type="nucleotide sequence ID" value="NC_011886.1"/>
</dbReference>
<evidence type="ECO:0000313" key="2">
    <source>
        <dbReference type="EMBL" id="ACL39716.1"/>
    </source>
</evidence>
<dbReference type="Proteomes" id="UP000002505">
    <property type="component" value="Chromosome"/>
</dbReference>
<dbReference type="EMBL" id="CP001341">
    <property type="protein sequence ID" value="ACL39716.1"/>
    <property type="molecule type" value="Genomic_DNA"/>
</dbReference>
<dbReference type="KEGG" id="ach:Achl_1735"/>
<accession>B8H6Z5</accession>
<feature type="transmembrane region" description="Helical" evidence="1">
    <location>
        <begin position="21"/>
        <end position="42"/>
    </location>
</feature>
<evidence type="ECO:0000256" key="1">
    <source>
        <dbReference type="SAM" id="Phobius"/>
    </source>
</evidence>
<keyword evidence="3" id="KW-1185">Reference proteome</keyword>
<organism evidence="2 3">
    <name type="scientific">Pseudarthrobacter chlorophenolicus (strain ATCC 700700 / DSM 12829 / CIP 107037 / JCM 12360 / KCTC 9906 / NCIMB 13794 / A6)</name>
    <name type="common">Arthrobacter chlorophenolicus</name>
    <dbReference type="NCBI Taxonomy" id="452863"/>
    <lineage>
        <taxon>Bacteria</taxon>
        <taxon>Bacillati</taxon>
        <taxon>Actinomycetota</taxon>
        <taxon>Actinomycetes</taxon>
        <taxon>Micrococcales</taxon>
        <taxon>Micrococcaceae</taxon>
        <taxon>Pseudarthrobacter</taxon>
    </lineage>
</organism>
<name>B8H6Z5_PSECP</name>
<sequence>MSSSETVLPPKRQTFRARLGGFAFVAILVLAGPVLIGIGSSMTDSDEELARTGIHTTGTIVDFNDVRKASNRKITVEYVAADGAGYSTFASVDHDQQPAVGGDVTVIYSDSNPGKAIVEGYDGGGVSVRGIGALFLLIFTVPVGVVLGVKRLRKNRGQRTR</sequence>
<dbReference type="AlphaFoldDB" id="B8H6Z5"/>